<organism evidence="1 2">
    <name type="scientific">Kiloniella spongiae</name>
    <dbReference type="NCBI Taxonomy" id="1489064"/>
    <lineage>
        <taxon>Bacteria</taxon>
        <taxon>Pseudomonadati</taxon>
        <taxon>Pseudomonadota</taxon>
        <taxon>Alphaproteobacteria</taxon>
        <taxon>Rhodospirillales</taxon>
        <taxon>Kiloniellaceae</taxon>
        <taxon>Kiloniella</taxon>
    </lineage>
</organism>
<name>A0A0H2MED1_9PROT</name>
<comment type="caution">
    <text evidence="1">The sequence shown here is derived from an EMBL/GenBank/DDBJ whole genome shotgun (WGS) entry which is preliminary data.</text>
</comment>
<sequence>MYQVLDLDEIPESSPVSYMASYYDGLPKLQLKKTDQIPLPQWSDFNPLEVRKILPWTMVIQRDGASPSGHLIKLEGERIIEASGVNSMGKTLAEAFEPDMAEIKWREMEDVAQQRCTSFTLSPVPRSDRSFIDLYRGCFPFCDDQGDVCRLVITVAPVKDIIR</sequence>
<gene>
    <name evidence="1" type="ORF">WH96_12760</name>
</gene>
<evidence type="ECO:0008006" key="3">
    <source>
        <dbReference type="Google" id="ProtNLM"/>
    </source>
</evidence>
<proteinExistence type="predicted"/>
<protein>
    <recommendedName>
        <fullName evidence="3">PAS fold-4 domain-containing protein</fullName>
    </recommendedName>
</protein>
<dbReference type="Proteomes" id="UP000035444">
    <property type="component" value="Unassembled WGS sequence"/>
</dbReference>
<keyword evidence="2" id="KW-1185">Reference proteome</keyword>
<dbReference type="EMBL" id="LAQL01000007">
    <property type="protein sequence ID" value="KLN60561.1"/>
    <property type="molecule type" value="Genomic_DNA"/>
</dbReference>
<accession>A0A0H2MED1</accession>
<dbReference type="AlphaFoldDB" id="A0A0H2MED1"/>
<dbReference type="OrthoDB" id="8480582at2"/>
<dbReference type="RefSeq" id="WP_047764528.1">
    <property type="nucleotide sequence ID" value="NZ_LAQL01000007.1"/>
</dbReference>
<evidence type="ECO:0000313" key="2">
    <source>
        <dbReference type="Proteomes" id="UP000035444"/>
    </source>
</evidence>
<evidence type="ECO:0000313" key="1">
    <source>
        <dbReference type="EMBL" id="KLN60561.1"/>
    </source>
</evidence>
<reference evidence="1 2" key="1">
    <citation type="submission" date="2015-03" db="EMBL/GenBank/DDBJ databases">
        <title>Genome Sequence of Kiloniella spongiae MEBiC09566, isolated from a marine sponge.</title>
        <authorList>
            <person name="Shao Z."/>
            <person name="Wang L."/>
            <person name="Li X."/>
        </authorList>
    </citation>
    <scope>NUCLEOTIDE SEQUENCE [LARGE SCALE GENOMIC DNA]</scope>
    <source>
        <strain evidence="1 2">MEBiC09566</strain>
    </source>
</reference>